<evidence type="ECO:0000313" key="3">
    <source>
        <dbReference type="EMBL" id="GAA4838210.1"/>
    </source>
</evidence>
<sequence>MQEQEDAPGVLFVREAMGRVAGELVPPPGMTLRAVREGRRRRLRSRLAIGGAVLGTAVLASFGLTAVLGTGTGPGSGGAGTVPLAAGDGTPARVFPTVRLSPTASPPPTASPSASGGTNGERVRVEAFRQRTAAVLQDLLPPGVGGINLIDDQVSGYLGKSPQGSYFIRFSVRPAPNGPRERTCPAGAPGKLGTCTLVELPDGASASVQVVPEGDGTVTLTRASFHFGGSDVSVSVSPDDSTGGSAPVTADQMAGFVLAPRVLDLVQEADLHPVESPGVSYDEGANQ</sequence>
<reference evidence="4" key="1">
    <citation type="journal article" date="2019" name="Int. J. Syst. Evol. Microbiol.">
        <title>The Global Catalogue of Microorganisms (GCM) 10K type strain sequencing project: providing services to taxonomists for standard genome sequencing and annotation.</title>
        <authorList>
            <consortium name="The Broad Institute Genomics Platform"/>
            <consortium name="The Broad Institute Genome Sequencing Center for Infectious Disease"/>
            <person name="Wu L."/>
            <person name="Ma J."/>
        </authorList>
    </citation>
    <scope>NUCLEOTIDE SEQUENCE [LARGE SCALE GENOMIC DNA]</scope>
    <source>
        <strain evidence="4">JCM 13006</strain>
    </source>
</reference>
<keyword evidence="4" id="KW-1185">Reference proteome</keyword>
<keyword evidence="2" id="KW-0472">Membrane</keyword>
<protein>
    <submittedName>
        <fullName evidence="3">Uncharacterized protein</fullName>
    </submittedName>
</protein>
<dbReference type="Proteomes" id="UP001501752">
    <property type="component" value="Unassembled WGS sequence"/>
</dbReference>
<evidence type="ECO:0000256" key="2">
    <source>
        <dbReference type="SAM" id="Phobius"/>
    </source>
</evidence>
<feature type="transmembrane region" description="Helical" evidence="2">
    <location>
        <begin position="47"/>
        <end position="68"/>
    </location>
</feature>
<gene>
    <name evidence="3" type="ORF">GCM10023235_11710</name>
</gene>
<proteinExistence type="predicted"/>
<name>A0ABP9DH71_9ACTN</name>
<keyword evidence="2" id="KW-0812">Transmembrane</keyword>
<organism evidence="3 4">
    <name type="scientific">Kitasatospora terrestris</name>
    <dbReference type="NCBI Taxonomy" id="258051"/>
    <lineage>
        <taxon>Bacteria</taxon>
        <taxon>Bacillati</taxon>
        <taxon>Actinomycetota</taxon>
        <taxon>Actinomycetes</taxon>
        <taxon>Kitasatosporales</taxon>
        <taxon>Streptomycetaceae</taxon>
        <taxon>Kitasatospora</taxon>
    </lineage>
</organism>
<comment type="caution">
    <text evidence="3">The sequence shown here is derived from an EMBL/GenBank/DDBJ whole genome shotgun (WGS) entry which is preliminary data.</text>
</comment>
<keyword evidence="2" id="KW-1133">Transmembrane helix</keyword>
<accession>A0ABP9DH71</accession>
<evidence type="ECO:0000313" key="4">
    <source>
        <dbReference type="Proteomes" id="UP001501752"/>
    </source>
</evidence>
<evidence type="ECO:0000256" key="1">
    <source>
        <dbReference type="SAM" id="MobiDB-lite"/>
    </source>
</evidence>
<feature type="region of interest" description="Disordered" evidence="1">
    <location>
        <begin position="99"/>
        <end position="121"/>
    </location>
</feature>
<dbReference type="EMBL" id="BAABIS010000001">
    <property type="protein sequence ID" value="GAA4838210.1"/>
    <property type="molecule type" value="Genomic_DNA"/>
</dbReference>